<organism evidence="9 10">
    <name type="scientific">Vibrio metschnikovii</name>
    <dbReference type="NCBI Taxonomy" id="28172"/>
    <lineage>
        <taxon>Bacteria</taxon>
        <taxon>Pseudomonadati</taxon>
        <taxon>Pseudomonadota</taxon>
        <taxon>Gammaproteobacteria</taxon>
        <taxon>Vibrionales</taxon>
        <taxon>Vibrionaceae</taxon>
        <taxon>Vibrio</taxon>
    </lineage>
</organism>
<keyword evidence="10" id="KW-1185">Reference proteome</keyword>
<evidence type="ECO:0000256" key="6">
    <source>
        <dbReference type="ARBA" id="ARBA00055587"/>
    </source>
</evidence>
<dbReference type="SMART" id="SM01266">
    <property type="entry name" value="Mac"/>
    <property type="match status" value="1"/>
</dbReference>
<comment type="caution">
    <text evidence="9">The sequence shown here is derived from an EMBL/GenBank/DDBJ whole genome shotgun (WGS) entry which is preliminary data.</text>
</comment>
<dbReference type="GO" id="GO:0016407">
    <property type="term" value="F:acetyltransferase activity"/>
    <property type="evidence" value="ECO:0007669"/>
    <property type="project" value="InterPro"/>
</dbReference>
<keyword evidence="4" id="KW-0677">Repeat</keyword>
<dbReference type="AlphaFoldDB" id="A0A9X0R834"/>
<dbReference type="GO" id="GO:0005829">
    <property type="term" value="C:cytosol"/>
    <property type="evidence" value="ECO:0007669"/>
    <property type="project" value="TreeGrafter"/>
</dbReference>
<evidence type="ECO:0000313" key="10">
    <source>
        <dbReference type="Proteomes" id="UP000615796"/>
    </source>
</evidence>
<dbReference type="GO" id="GO:0008374">
    <property type="term" value="F:O-acyltransferase activity"/>
    <property type="evidence" value="ECO:0007669"/>
    <property type="project" value="TreeGrafter"/>
</dbReference>
<dbReference type="PANTHER" id="PTHR23416:SF23">
    <property type="entry name" value="ACETYLTRANSFERASE C18B11.09C-RELATED"/>
    <property type="match status" value="1"/>
</dbReference>
<dbReference type="Proteomes" id="UP000615796">
    <property type="component" value="Unassembled WGS sequence"/>
</dbReference>
<dbReference type="PANTHER" id="PTHR23416">
    <property type="entry name" value="SIALIC ACID SYNTHASE-RELATED"/>
    <property type="match status" value="1"/>
</dbReference>
<comment type="similarity">
    <text evidence="1">Belongs to the transferase hexapeptide repeat family.</text>
</comment>
<evidence type="ECO:0000259" key="8">
    <source>
        <dbReference type="SMART" id="SM01266"/>
    </source>
</evidence>
<accession>A0A9X0R834</accession>
<sequence length="185" mass="20189">MNEFEKMTLGLAHDSDSPEFGMLRNQAFDLLKEINSRQFAAAQPYLARLFKQVGDNTVVCPPFFCEYGKTISIGSETYINMGVTMLDNAPITIGNNVLIGPNSQFYTPTHSLDYQQRRGWTFQCAPIVIEDDVWIGGNAVICQGVTIGARSVVAAGAVVTKDVAPDTLVGGVPAKWIKALNQVEE</sequence>
<evidence type="ECO:0000256" key="2">
    <source>
        <dbReference type="ARBA" id="ARBA00022458"/>
    </source>
</evidence>
<dbReference type="InterPro" id="IPR011004">
    <property type="entry name" value="Trimer_LpxA-like_sf"/>
</dbReference>
<dbReference type="FunFam" id="2.160.10.10:FF:000025">
    <property type="entry name" value="Hexapeptide-repeat containing-acetyltransferase"/>
    <property type="match status" value="1"/>
</dbReference>
<evidence type="ECO:0000256" key="3">
    <source>
        <dbReference type="ARBA" id="ARBA00022679"/>
    </source>
</evidence>
<dbReference type="EMBL" id="JACRUP010000001">
    <property type="protein sequence ID" value="MBC5850196.1"/>
    <property type="molecule type" value="Genomic_DNA"/>
</dbReference>
<reference evidence="9" key="1">
    <citation type="submission" date="2020-08" db="EMBL/GenBank/DDBJ databases">
        <title>Genome Sequencing and Pan-Genome Analysis of Migratory bird Vibrio Strains, Inner Mongolia.</title>
        <authorList>
            <person name="Zheng L."/>
        </authorList>
    </citation>
    <scope>NUCLEOTIDE SEQUENCE</scope>
    <source>
        <strain evidence="9">M13F</strain>
    </source>
</reference>
<keyword evidence="5" id="KW-0012">Acyltransferase</keyword>
<dbReference type="PROSITE" id="PS00101">
    <property type="entry name" value="HEXAPEP_TRANSFERASES"/>
    <property type="match status" value="1"/>
</dbReference>
<evidence type="ECO:0000256" key="4">
    <source>
        <dbReference type="ARBA" id="ARBA00022737"/>
    </source>
</evidence>
<evidence type="ECO:0000313" key="9">
    <source>
        <dbReference type="EMBL" id="MBC5850196.1"/>
    </source>
</evidence>
<name>A0A9X0R834_VIBME</name>
<protein>
    <recommendedName>
        <fullName evidence="7">Nodulation protein L</fullName>
    </recommendedName>
</protein>
<dbReference type="RefSeq" id="WP_187025383.1">
    <property type="nucleotide sequence ID" value="NZ_JACRUP010000001.1"/>
</dbReference>
<feature type="domain" description="Maltose/galactoside acetyltransferase" evidence="8">
    <location>
        <begin position="4"/>
        <end position="55"/>
    </location>
</feature>
<evidence type="ECO:0000256" key="1">
    <source>
        <dbReference type="ARBA" id="ARBA00007274"/>
    </source>
</evidence>
<comment type="function">
    <text evidence="6">Acetyltransferase implicated in the O-acetylation of Nod factors.</text>
</comment>
<dbReference type="InterPro" id="IPR018357">
    <property type="entry name" value="Hexapep_transf_CS"/>
</dbReference>
<evidence type="ECO:0000256" key="7">
    <source>
        <dbReference type="ARBA" id="ARBA00067695"/>
    </source>
</evidence>
<dbReference type="InterPro" id="IPR051159">
    <property type="entry name" value="Hexapeptide_acetyltransf"/>
</dbReference>
<keyword evidence="2" id="KW-0536">Nodulation</keyword>
<dbReference type="SUPFAM" id="SSF51161">
    <property type="entry name" value="Trimeric LpxA-like enzymes"/>
    <property type="match status" value="1"/>
</dbReference>
<dbReference type="InterPro" id="IPR024688">
    <property type="entry name" value="Mac_dom"/>
</dbReference>
<dbReference type="CDD" id="cd03357">
    <property type="entry name" value="LbH_MAT_GAT"/>
    <property type="match status" value="1"/>
</dbReference>
<dbReference type="InterPro" id="IPR001451">
    <property type="entry name" value="Hexapep"/>
</dbReference>
<dbReference type="Pfam" id="PF14602">
    <property type="entry name" value="Hexapep_2"/>
    <property type="match status" value="2"/>
</dbReference>
<gene>
    <name evidence="9" type="ORF">H8Q88_04385</name>
</gene>
<evidence type="ECO:0000256" key="5">
    <source>
        <dbReference type="ARBA" id="ARBA00023315"/>
    </source>
</evidence>
<keyword evidence="3" id="KW-0808">Transferase</keyword>
<dbReference type="Gene3D" id="2.160.10.10">
    <property type="entry name" value="Hexapeptide repeat proteins"/>
    <property type="match status" value="1"/>
</dbReference>
<proteinExistence type="inferred from homology"/>